<keyword evidence="1" id="KW-0812">Transmembrane</keyword>
<name>A0ABV8JGG0_9BACL</name>
<comment type="caution">
    <text evidence="3">The sequence shown here is derived from an EMBL/GenBank/DDBJ whole genome shotgun (WGS) entry which is preliminary data.</text>
</comment>
<feature type="transmembrane region" description="Helical" evidence="1">
    <location>
        <begin position="407"/>
        <end position="435"/>
    </location>
</feature>
<keyword evidence="1" id="KW-1133">Transmembrane helix</keyword>
<dbReference type="RefSeq" id="WP_380703283.1">
    <property type="nucleotide sequence ID" value="NZ_JBHSAP010000007.1"/>
</dbReference>
<feature type="transmembrane region" description="Helical" evidence="1">
    <location>
        <begin position="149"/>
        <end position="169"/>
    </location>
</feature>
<gene>
    <name evidence="3" type="ORF">ACFOUO_05750</name>
</gene>
<accession>A0ABV8JGG0</accession>
<evidence type="ECO:0000259" key="2">
    <source>
        <dbReference type="Pfam" id="PF03413"/>
    </source>
</evidence>
<sequence length="451" mass="50125">MPSGEDRRSLPLFAAIWRWHFYAGIFFTPFLVMLAVTGGIYLFKPQIESVLYKDLFFVSEGKKLETPSQQIDRVKSSFPDAEIIRYKLPLEANRTSEVGLVTAEGESRTLFVNPYNGKVVGQLKDDQRLMDQIEQLHGELMAGTIGDRLVELAACWAMILLITGAYLWWPRHRKGIFGTFLPRLKQGKRAFWRDLHAVPAFWLSLFIAFLILTGLPWSGFWGEQLQKIGTATQTGYPASLWGGDKPESTIPAKDVADVPWAAEQQPVPRSKATLASPLSIDQVVNIADSRGIHPGYNVTFPEGAKGVYTVSVFPDKSVDEATMHIDQYSGKVLGDYRFRDYGPLAKIIATGITLHKGTHYGLPNQIAGLLVCLGIVGIAITGIVMWWKRKPSGNRLGAPPLPKNFRMVKGVGILVAVLGILFPLAGCSLLLVLLLDRLVIRKIPRMKQWLG</sequence>
<dbReference type="PANTHER" id="PTHR34219:SF1">
    <property type="entry name" value="PEPSY DOMAIN-CONTAINING PROTEIN"/>
    <property type="match status" value="1"/>
</dbReference>
<feature type="transmembrane region" description="Helical" evidence="1">
    <location>
        <begin position="200"/>
        <end position="220"/>
    </location>
</feature>
<keyword evidence="1" id="KW-0472">Membrane</keyword>
<dbReference type="InterPro" id="IPR005625">
    <property type="entry name" value="PepSY-ass_TM"/>
</dbReference>
<reference evidence="4" key="1">
    <citation type="journal article" date="2019" name="Int. J. Syst. Evol. Microbiol.">
        <title>The Global Catalogue of Microorganisms (GCM) 10K type strain sequencing project: providing services to taxonomists for standard genome sequencing and annotation.</title>
        <authorList>
            <consortium name="The Broad Institute Genomics Platform"/>
            <consortium name="The Broad Institute Genome Sequencing Center for Infectious Disease"/>
            <person name="Wu L."/>
            <person name="Ma J."/>
        </authorList>
    </citation>
    <scope>NUCLEOTIDE SEQUENCE [LARGE SCALE GENOMIC DNA]</scope>
    <source>
        <strain evidence="4">IBRC-M 10813</strain>
    </source>
</reference>
<dbReference type="Pfam" id="PF03413">
    <property type="entry name" value="PepSY"/>
    <property type="match status" value="2"/>
</dbReference>
<dbReference type="Pfam" id="PF03929">
    <property type="entry name" value="PepSY_TM"/>
    <property type="match status" value="1"/>
</dbReference>
<feature type="transmembrane region" description="Helical" evidence="1">
    <location>
        <begin position="20"/>
        <end position="43"/>
    </location>
</feature>
<organism evidence="3 4">
    <name type="scientific">Salinithrix halophila</name>
    <dbReference type="NCBI Taxonomy" id="1485204"/>
    <lineage>
        <taxon>Bacteria</taxon>
        <taxon>Bacillati</taxon>
        <taxon>Bacillota</taxon>
        <taxon>Bacilli</taxon>
        <taxon>Bacillales</taxon>
        <taxon>Thermoactinomycetaceae</taxon>
        <taxon>Salinithrix</taxon>
    </lineage>
</organism>
<dbReference type="InterPro" id="IPR025711">
    <property type="entry name" value="PepSY"/>
</dbReference>
<feature type="domain" description="PepSY" evidence="2">
    <location>
        <begin position="277"/>
        <end position="336"/>
    </location>
</feature>
<keyword evidence="4" id="KW-1185">Reference proteome</keyword>
<dbReference type="EMBL" id="JBHSAP010000007">
    <property type="protein sequence ID" value="MFC4076313.1"/>
    <property type="molecule type" value="Genomic_DNA"/>
</dbReference>
<protein>
    <submittedName>
        <fullName evidence="3">PepSY-associated TM helix domain-containing protein</fullName>
    </submittedName>
</protein>
<dbReference type="PANTHER" id="PTHR34219">
    <property type="entry name" value="IRON-REGULATED INNER MEMBRANE PROTEIN-RELATED"/>
    <property type="match status" value="1"/>
</dbReference>
<evidence type="ECO:0000256" key="1">
    <source>
        <dbReference type="SAM" id="Phobius"/>
    </source>
</evidence>
<evidence type="ECO:0000313" key="3">
    <source>
        <dbReference type="EMBL" id="MFC4076313.1"/>
    </source>
</evidence>
<feature type="domain" description="PepSY" evidence="2">
    <location>
        <begin position="66"/>
        <end position="122"/>
    </location>
</feature>
<dbReference type="Proteomes" id="UP001595843">
    <property type="component" value="Unassembled WGS sequence"/>
</dbReference>
<proteinExistence type="predicted"/>
<evidence type="ECO:0000313" key="4">
    <source>
        <dbReference type="Proteomes" id="UP001595843"/>
    </source>
</evidence>
<feature type="transmembrane region" description="Helical" evidence="1">
    <location>
        <begin position="366"/>
        <end position="387"/>
    </location>
</feature>